<comment type="caution">
    <text evidence="9">The sequence shown here is derived from an EMBL/GenBank/DDBJ whole genome shotgun (WGS) entry which is preliminary data.</text>
</comment>
<dbReference type="HAMAP" id="MF_00171">
    <property type="entry name" value="TruA"/>
    <property type="match status" value="1"/>
</dbReference>
<feature type="domain" description="Pseudouridine synthase I TruA alpha/beta" evidence="8">
    <location>
        <begin position="148"/>
        <end position="248"/>
    </location>
</feature>
<comment type="function">
    <text evidence="4">Formation of pseudouridine at positions 38, 39 and 40 in the anticodon stem and loop of transfer RNAs.</text>
</comment>
<evidence type="ECO:0000313" key="9">
    <source>
        <dbReference type="EMBL" id="HIU46654.1"/>
    </source>
</evidence>
<dbReference type="Pfam" id="PF01416">
    <property type="entry name" value="PseudoU_synth_1"/>
    <property type="match status" value="2"/>
</dbReference>
<dbReference type="PANTHER" id="PTHR11142">
    <property type="entry name" value="PSEUDOURIDYLATE SYNTHASE"/>
    <property type="match status" value="1"/>
</dbReference>
<dbReference type="AlphaFoldDB" id="A0A9D1S470"/>
<reference evidence="9" key="2">
    <citation type="journal article" date="2021" name="PeerJ">
        <title>Extensive microbial diversity within the chicken gut microbiome revealed by metagenomics and culture.</title>
        <authorList>
            <person name="Gilroy R."/>
            <person name="Ravi A."/>
            <person name="Getino M."/>
            <person name="Pursley I."/>
            <person name="Horton D.L."/>
            <person name="Alikhan N.F."/>
            <person name="Baker D."/>
            <person name="Gharbi K."/>
            <person name="Hall N."/>
            <person name="Watson M."/>
            <person name="Adriaenssens E.M."/>
            <person name="Foster-Nyarko E."/>
            <person name="Jarju S."/>
            <person name="Secka A."/>
            <person name="Antonio M."/>
            <person name="Oren A."/>
            <person name="Chaudhuri R.R."/>
            <person name="La Ragione R."/>
            <person name="Hildebrand F."/>
            <person name="Pallen M.J."/>
        </authorList>
    </citation>
    <scope>NUCLEOTIDE SEQUENCE</scope>
    <source>
        <strain evidence="9">ChiSxjej2B14-8506</strain>
    </source>
</reference>
<dbReference type="GO" id="GO:0160147">
    <property type="term" value="F:tRNA pseudouridine(38-40) synthase activity"/>
    <property type="evidence" value="ECO:0007669"/>
    <property type="project" value="UniProtKB-EC"/>
</dbReference>
<dbReference type="NCBIfam" id="TIGR00071">
    <property type="entry name" value="hisT_truA"/>
    <property type="match status" value="1"/>
</dbReference>
<dbReference type="CDD" id="cd02570">
    <property type="entry name" value="PseudoU_synth_EcTruA"/>
    <property type="match status" value="1"/>
</dbReference>
<evidence type="ECO:0000256" key="6">
    <source>
        <dbReference type="PIRSR" id="PIRSR001430-2"/>
    </source>
</evidence>
<evidence type="ECO:0000256" key="5">
    <source>
        <dbReference type="PIRSR" id="PIRSR001430-1"/>
    </source>
</evidence>
<dbReference type="Proteomes" id="UP000824123">
    <property type="component" value="Unassembled WGS sequence"/>
</dbReference>
<organism evidence="9 10">
    <name type="scientific">Candidatus Fimadaptatus faecigallinarum</name>
    <dbReference type="NCBI Taxonomy" id="2840814"/>
    <lineage>
        <taxon>Bacteria</taxon>
        <taxon>Bacillati</taxon>
        <taxon>Bacillota</taxon>
        <taxon>Clostridia</taxon>
        <taxon>Eubacteriales</taxon>
        <taxon>Candidatus Fimadaptatus</taxon>
    </lineage>
</organism>
<dbReference type="Gene3D" id="3.30.70.660">
    <property type="entry name" value="Pseudouridine synthase I, catalytic domain, C-terminal subdomain"/>
    <property type="match status" value="1"/>
</dbReference>
<evidence type="ECO:0000256" key="2">
    <source>
        <dbReference type="ARBA" id="ARBA00022694"/>
    </source>
</evidence>
<dbReference type="InterPro" id="IPR020097">
    <property type="entry name" value="PsdUridine_synth_TruA_a/b_dom"/>
</dbReference>
<dbReference type="InterPro" id="IPR020094">
    <property type="entry name" value="TruA/RsuA/RluB/E/F_N"/>
</dbReference>
<name>A0A9D1S470_9FIRM</name>
<comment type="caution">
    <text evidence="4">Lacks conserved residue(s) required for the propagation of feature annotation.</text>
</comment>
<evidence type="ECO:0000256" key="7">
    <source>
        <dbReference type="RuleBase" id="RU003792"/>
    </source>
</evidence>
<reference evidence="9" key="1">
    <citation type="submission" date="2020-10" db="EMBL/GenBank/DDBJ databases">
        <authorList>
            <person name="Gilroy R."/>
        </authorList>
    </citation>
    <scope>NUCLEOTIDE SEQUENCE</scope>
    <source>
        <strain evidence="9">ChiSxjej2B14-8506</strain>
    </source>
</reference>
<comment type="catalytic activity">
    <reaction evidence="4 7">
        <text>uridine(38/39/40) in tRNA = pseudouridine(38/39/40) in tRNA</text>
        <dbReference type="Rhea" id="RHEA:22376"/>
        <dbReference type="Rhea" id="RHEA-COMP:10085"/>
        <dbReference type="Rhea" id="RHEA-COMP:10087"/>
        <dbReference type="ChEBI" id="CHEBI:65314"/>
        <dbReference type="ChEBI" id="CHEBI:65315"/>
        <dbReference type="EC" id="5.4.99.12"/>
    </reaction>
</comment>
<evidence type="ECO:0000256" key="1">
    <source>
        <dbReference type="ARBA" id="ARBA00009375"/>
    </source>
</evidence>
<sequence length="265" mass="28964">MPERIKLILEYDGTNYSGWQRQINAISVQQRLEEALNKLTGERITTTGSSRTDAGVHARGQTVHFDMATPIPPEKVAFALNTRLPDDIRAQHSCAVPGGEHGFHARFDATGKVYRYLIHNAPHASALAHNYTAHVSAHLDEALMNAEAQAILGRHDFRAFAASGSVAKDTVRDMYRVSVVRRGARVMLLVHGKGFLYNMVRILAGTLIEVGAGKREPGAIARALASGDRLDLGITAPPQGLTLMRVFYGDDAQAEELFNDPDTIL</sequence>
<comment type="subunit">
    <text evidence="4">Homodimer.</text>
</comment>
<protein>
    <recommendedName>
        <fullName evidence="4">tRNA pseudouridine synthase A</fullName>
        <ecNumber evidence="4">5.4.99.12</ecNumber>
    </recommendedName>
    <alternativeName>
        <fullName evidence="4">tRNA pseudouridine(38-40) synthase</fullName>
    </alternativeName>
    <alternativeName>
        <fullName evidence="4">tRNA pseudouridylate synthase I</fullName>
    </alternativeName>
    <alternativeName>
        <fullName evidence="4">tRNA-uridine isomerase I</fullName>
    </alternativeName>
</protein>
<accession>A0A9D1S470</accession>
<evidence type="ECO:0000313" key="10">
    <source>
        <dbReference type="Proteomes" id="UP000824123"/>
    </source>
</evidence>
<comment type="similarity">
    <text evidence="1 4 7">Belongs to the tRNA pseudouridine synthase TruA family.</text>
</comment>
<dbReference type="FunFam" id="3.30.70.580:FF:000001">
    <property type="entry name" value="tRNA pseudouridine synthase A"/>
    <property type="match status" value="1"/>
</dbReference>
<dbReference type="GO" id="GO:0003723">
    <property type="term" value="F:RNA binding"/>
    <property type="evidence" value="ECO:0007669"/>
    <property type="project" value="InterPro"/>
</dbReference>
<dbReference type="GO" id="GO:0031119">
    <property type="term" value="P:tRNA pseudouridine synthesis"/>
    <property type="evidence" value="ECO:0007669"/>
    <property type="project" value="UniProtKB-UniRule"/>
</dbReference>
<dbReference type="PANTHER" id="PTHR11142:SF0">
    <property type="entry name" value="TRNA PSEUDOURIDINE SYNTHASE-LIKE 1"/>
    <property type="match status" value="1"/>
</dbReference>
<feature type="domain" description="Pseudouridine synthase I TruA alpha/beta" evidence="8">
    <location>
        <begin position="10"/>
        <end position="108"/>
    </location>
</feature>
<dbReference type="Gene3D" id="3.30.70.580">
    <property type="entry name" value="Pseudouridine synthase I, catalytic domain, N-terminal subdomain"/>
    <property type="match status" value="1"/>
</dbReference>
<evidence type="ECO:0000256" key="4">
    <source>
        <dbReference type="HAMAP-Rule" id="MF_00171"/>
    </source>
</evidence>
<gene>
    <name evidence="4 9" type="primary">truA</name>
    <name evidence="9" type="ORF">IAC59_05300</name>
</gene>
<dbReference type="EMBL" id="DVNK01000035">
    <property type="protein sequence ID" value="HIU46654.1"/>
    <property type="molecule type" value="Genomic_DNA"/>
</dbReference>
<dbReference type="InterPro" id="IPR020103">
    <property type="entry name" value="PsdUridine_synth_cat_dom_sf"/>
</dbReference>
<evidence type="ECO:0000259" key="8">
    <source>
        <dbReference type="Pfam" id="PF01416"/>
    </source>
</evidence>
<evidence type="ECO:0000256" key="3">
    <source>
        <dbReference type="ARBA" id="ARBA00023235"/>
    </source>
</evidence>
<feature type="binding site" evidence="4 6">
    <location>
        <position position="114"/>
    </location>
    <ligand>
        <name>substrate</name>
    </ligand>
</feature>
<dbReference type="PIRSF" id="PIRSF001430">
    <property type="entry name" value="tRNA_psdUrid_synth"/>
    <property type="match status" value="1"/>
</dbReference>
<dbReference type="SUPFAM" id="SSF55120">
    <property type="entry name" value="Pseudouridine synthase"/>
    <property type="match status" value="1"/>
</dbReference>
<dbReference type="InterPro" id="IPR020095">
    <property type="entry name" value="PsdUridine_synth_TruA_C"/>
</dbReference>
<feature type="active site" description="Nucleophile" evidence="4 5">
    <location>
        <position position="53"/>
    </location>
</feature>
<keyword evidence="2 4" id="KW-0819">tRNA processing</keyword>
<dbReference type="EC" id="5.4.99.12" evidence="4"/>
<proteinExistence type="inferred from homology"/>
<keyword evidence="3 4" id="KW-0413">Isomerase</keyword>
<dbReference type="InterPro" id="IPR001406">
    <property type="entry name" value="PsdUridine_synth_TruA"/>
</dbReference>